<protein>
    <recommendedName>
        <fullName evidence="3">RNase H type-1 domain-containing protein</fullName>
    </recommendedName>
</protein>
<evidence type="ECO:0000313" key="1">
    <source>
        <dbReference type="EMBL" id="MBA0610300.1"/>
    </source>
</evidence>
<dbReference type="Proteomes" id="UP000593561">
    <property type="component" value="Unassembled WGS sequence"/>
</dbReference>
<organism evidence="1 2">
    <name type="scientific">Gossypium davidsonii</name>
    <name type="common">Davidson's cotton</name>
    <name type="synonym">Gossypium klotzschianum subsp. davidsonii</name>
    <dbReference type="NCBI Taxonomy" id="34287"/>
    <lineage>
        <taxon>Eukaryota</taxon>
        <taxon>Viridiplantae</taxon>
        <taxon>Streptophyta</taxon>
        <taxon>Embryophyta</taxon>
        <taxon>Tracheophyta</taxon>
        <taxon>Spermatophyta</taxon>
        <taxon>Magnoliopsida</taxon>
        <taxon>eudicotyledons</taxon>
        <taxon>Gunneridae</taxon>
        <taxon>Pentapetalae</taxon>
        <taxon>rosids</taxon>
        <taxon>malvids</taxon>
        <taxon>Malvales</taxon>
        <taxon>Malvaceae</taxon>
        <taxon>Malvoideae</taxon>
        <taxon>Gossypium</taxon>
    </lineage>
</organism>
<accession>A0A7J8R9S3</accession>
<dbReference type="EMBL" id="JABFAC010000004">
    <property type="protein sequence ID" value="MBA0610300.1"/>
    <property type="molecule type" value="Genomic_DNA"/>
</dbReference>
<proteinExistence type="predicted"/>
<evidence type="ECO:0008006" key="3">
    <source>
        <dbReference type="Google" id="ProtNLM"/>
    </source>
</evidence>
<gene>
    <name evidence="1" type="ORF">Godav_011166</name>
</gene>
<comment type="caution">
    <text evidence="1">The sequence shown here is derived from an EMBL/GenBank/DDBJ whole genome shotgun (WGS) entry which is preliminary data.</text>
</comment>
<keyword evidence="2" id="KW-1185">Reference proteome</keyword>
<evidence type="ECO:0000313" key="2">
    <source>
        <dbReference type="Proteomes" id="UP000593561"/>
    </source>
</evidence>
<sequence length="89" mass="10429">MFTRQTVNKKTREASIEMIKWRPPNPEWIKVNLDGAANRHGDWSMAGGVFRDSSRIKVEMINEFLGSKPSMNLIKRVKEVSRQFEFVKF</sequence>
<name>A0A7J8R9S3_GOSDV</name>
<dbReference type="AlphaFoldDB" id="A0A7J8R9S3"/>
<reference evidence="1 2" key="1">
    <citation type="journal article" date="2019" name="Genome Biol. Evol.">
        <title>Insights into the evolution of the New World diploid cottons (Gossypium, subgenus Houzingenia) based on genome sequencing.</title>
        <authorList>
            <person name="Grover C.E."/>
            <person name="Arick M.A. 2nd"/>
            <person name="Thrash A."/>
            <person name="Conover J.L."/>
            <person name="Sanders W.S."/>
            <person name="Peterson D.G."/>
            <person name="Frelichowski J.E."/>
            <person name="Scheffler J.A."/>
            <person name="Scheffler B.E."/>
            <person name="Wendel J.F."/>
        </authorList>
    </citation>
    <scope>NUCLEOTIDE SEQUENCE [LARGE SCALE GENOMIC DNA]</scope>
    <source>
        <strain evidence="1">27</strain>
        <tissue evidence="1">Leaf</tissue>
    </source>
</reference>